<accession>A0AA35JTN8</accession>
<protein>
    <submittedName>
        <fullName evidence="5">Arylacetamide deacetylase-like 4</fullName>
    </submittedName>
</protein>
<dbReference type="GO" id="GO:0052689">
    <property type="term" value="F:carboxylic ester hydrolase activity"/>
    <property type="evidence" value="ECO:0007669"/>
    <property type="project" value="InterPro"/>
</dbReference>
<dbReference type="Gene3D" id="3.40.50.1820">
    <property type="entry name" value="alpha/beta hydrolase"/>
    <property type="match status" value="1"/>
</dbReference>
<sequence length="369" mass="41714">MTDPRNTFTERSEPSSPQGVLLEKLGICHRYIIWRAVYKAMPPIKDSKLIIKDLVFDEVPVRVYWPKTSHAGNRRGVIYLHGGAGLFGSIRASERVCHSIAHLSDSVVVSVGFRLAPEHPYPVPFLDCCTAAIHFLKNAKEYRVDPNCIAIVGESSGGTFAAAVCQELVTREDLPRLRGQVLIYPFLQTGDFDLPSYQQNQAVPPLFRKRAVHFGLRHLTGKEIDVDGVIKGAHVPYDLREKYRKWVNVDYIPEEFKARGYVPKAPAPFSEELYEQVKRAGETIYAPLLAEDHIIRQLPETFILTCEYDVLRDDGLLYKKRLEDNGVPVTYHHLPDASHATMSFYAMGPLELPSSKICMQHVVQFLKGL</sequence>
<dbReference type="InterPro" id="IPR050300">
    <property type="entry name" value="GDXG_lipolytic_enzyme"/>
</dbReference>
<organism evidence="5 6">
    <name type="scientific">Podarcis lilfordi</name>
    <name type="common">Lilford's wall lizard</name>
    <dbReference type="NCBI Taxonomy" id="74358"/>
    <lineage>
        <taxon>Eukaryota</taxon>
        <taxon>Metazoa</taxon>
        <taxon>Chordata</taxon>
        <taxon>Craniata</taxon>
        <taxon>Vertebrata</taxon>
        <taxon>Euteleostomi</taxon>
        <taxon>Lepidosauria</taxon>
        <taxon>Squamata</taxon>
        <taxon>Bifurcata</taxon>
        <taxon>Unidentata</taxon>
        <taxon>Episquamata</taxon>
        <taxon>Laterata</taxon>
        <taxon>Lacertibaenia</taxon>
        <taxon>Lacertidae</taxon>
        <taxon>Podarcis</taxon>
    </lineage>
</organism>
<dbReference type="PIRSF" id="PIRSF037251">
    <property type="entry name" value="Arylacetamide_deacetylase"/>
    <property type="match status" value="1"/>
</dbReference>
<dbReference type="SUPFAM" id="SSF53474">
    <property type="entry name" value="alpha/beta-Hydrolases"/>
    <property type="match status" value="1"/>
</dbReference>
<dbReference type="PANTHER" id="PTHR48081:SF32">
    <property type="entry name" value="ALPHA_BETA HYDROLASE FOLD-3 DOMAIN-CONTAINING PROTEIN"/>
    <property type="match status" value="1"/>
</dbReference>
<feature type="active site" evidence="3">
    <location>
        <position position="155"/>
    </location>
</feature>
<gene>
    <name evidence="5" type="ORF">PODLI_1B023597</name>
</gene>
<dbReference type="Proteomes" id="UP001178461">
    <property type="component" value="Chromosome 2"/>
</dbReference>
<reference evidence="5" key="1">
    <citation type="submission" date="2022-12" db="EMBL/GenBank/DDBJ databases">
        <authorList>
            <person name="Alioto T."/>
            <person name="Alioto T."/>
            <person name="Gomez Garrido J."/>
        </authorList>
    </citation>
    <scope>NUCLEOTIDE SEQUENCE</scope>
</reference>
<evidence type="ECO:0000256" key="1">
    <source>
        <dbReference type="ARBA" id="ARBA00010515"/>
    </source>
</evidence>
<feature type="active site" evidence="3">
    <location>
        <position position="309"/>
    </location>
</feature>
<evidence type="ECO:0000256" key="2">
    <source>
        <dbReference type="ARBA" id="ARBA00022801"/>
    </source>
</evidence>
<evidence type="ECO:0000256" key="3">
    <source>
        <dbReference type="PIRSR" id="PIRSR037251-1"/>
    </source>
</evidence>
<evidence type="ECO:0000313" key="5">
    <source>
        <dbReference type="EMBL" id="CAI5765555.1"/>
    </source>
</evidence>
<dbReference type="AlphaFoldDB" id="A0AA35JTN8"/>
<name>A0AA35JTN8_9SAUR</name>
<feature type="domain" description="Alpha/beta hydrolase fold-3" evidence="4">
    <location>
        <begin position="77"/>
        <end position="225"/>
    </location>
</feature>
<keyword evidence="6" id="KW-1185">Reference proteome</keyword>
<dbReference type="EMBL" id="OX395127">
    <property type="protein sequence ID" value="CAI5765555.1"/>
    <property type="molecule type" value="Genomic_DNA"/>
</dbReference>
<dbReference type="PANTHER" id="PTHR48081">
    <property type="entry name" value="AB HYDROLASE SUPERFAMILY PROTEIN C4A8.06C"/>
    <property type="match status" value="1"/>
</dbReference>
<dbReference type="GO" id="GO:0016020">
    <property type="term" value="C:membrane"/>
    <property type="evidence" value="ECO:0007669"/>
    <property type="project" value="InterPro"/>
</dbReference>
<dbReference type="InterPro" id="IPR017157">
    <property type="entry name" value="Arylacetamide_deacetylase"/>
</dbReference>
<dbReference type="InterPro" id="IPR013094">
    <property type="entry name" value="AB_hydrolase_3"/>
</dbReference>
<feature type="domain" description="Alpha/beta hydrolase fold-3" evidence="4">
    <location>
        <begin position="272"/>
        <end position="342"/>
    </location>
</feature>
<keyword evidence="2" id="KW-0378">Hydrolase</keyword>
<evidence type="ECO:0000313" key="6">
    <source>
        <dbReference type="Proteomes" id="UP001178461"/>
    </source>
</evidence>
<dbReference type="InterPro" id="IPR029058">
    <property type="entry name" value="AB_hydrolase_fold"/>
</dbReference>
<proteinExistence type="inferred from homology"/>
<comment type="similarity">
    <text evidence="1">Belongs to the 'GDXG' lipolytic enzyme family.</text>
</comment>
<dbReference type="Pfam" id="PF07859">
    <property type="entry name" value="Abhydrolase_3"/>
    <property type="match status" value="2"/>
</dbReference>
<evidence type="ECO:0000259" key="4">
    <source>
        <dbReference type="Pfam" id="PF07859"/>
    </source>
</evidence>
<feature type="active site" evidence="3">
    <location>
        <position position="339"/>
    </location>
</feature>